<evidence type="ECO:0000256" key="7">
    <source>
        <dbReference type="ARBA" id="ARBA00023136"/>
    </source>
</evidence>
<feature type="transmembrane region" description="Helical" evidence="11">
    <location>
        <begin position="176"/>
        <end position="198"/>
    </location>
</feature>
<comment type="similarity">
    <text evidence="2 10">Belongs to the mitochondrial carrier (TC 2.A.29) family.</text>
</comment>
<feature type="repeat" description="Solcar" evidence="9">
    <location>
        <begin position="215"/>
        <end position="304"/>
    </location>
</feature>
<evidence type="ECO:0000256" key="5">
    <source>
        <dbReference type="ARBA" id="ARBA00022737"/>
    </source>
</evidence>
<evidence type="ECO:0000313" key="12">
    <source>
        <dbReference type="Proteomes" id="UP000694865"/>
    </source>
</evidence>
<dbReference type="PANTHER" id="PTHR45939:SF5">
    <property type="entry name" value="PEROXISOMAL MEMBRANE PROTEIN PMP34"/>
    <property type="match status" value="1"/>
</dbReference>
<dbReference type="InterPro" id="IPR023395">
    <property type="entry name" value="MCP_dom_sf"/>
</dbReference>
<name>A0ABM0GZ07_SACKO</name>
<dbReference type="Proteomes" id="UP000694865">
    <property type="component" value="Unplaced"/>
</dbReference>
<sequence>MPAATASSIFSLFSYDNLVHAVAGATGSAVSMTVFYPLDAARVRLQIDDKRKAKHTPQVIADIAQEEGISSLYKGLLPVLQSLCCSNFVYFYTYNGLKLSYYGATRTPTGFSDLAIGFIAGVTNVLITTPLWVANTRLKLQGVRLKSNADKEVKHPRYNGMIDALCKIYKDEGINILWSGTFPSLMLVANPSIQFAVYEALKRSQLPLAGTGNELSSLTIFLMGAVAKAVATIATYPLQVIQSRLRYHGNKGENGKKMGFLAMVMDLVKTRGLRGMFKGLEAKLLQTVLMAALMFLTYEKIAIFVFTLLRANISSSQHK</sequence>
<keyword evidence="7 9" id="KW-0472">Membrane</keyword>
<evidence type="ECO:0000256" key="8">
    <source>
        <dbReference type="ARBA" id="ARBA00023140"/>
    </source>
</evidence>
<accession>A0ABM0GZ07</accession>
<feature type="transmembrane region" description="Helical" evidence="11">
    <location>
        <begin position="289"/>
        <end position="309"/>
    </location>
</feature>
<feature type="transmembrane region" description="Helical" evidence="11">
    <location>
        <begin position="114"/>
        <end position="134"/>
    </location>
</feature>
<evidence type="ECO:0000256" key="4">
    <source>
        <dbReference type="ARBA" id="ARBA00022692"/>
    </source>
</evidence>
<feature type="repeat" description="Solcar" evidence="9">
    <location>
        <begin position="108"/>
        <end position="204"/>
    </location>
</feature>
<gene>
    <name evidence="13" type="primary">LOC100368961</name>
</gene>
<evidence type="ECO:0000256" key="6">
    <source>
        <dbReference type="ARBA" id="ARBA00022989"/>
    </source>
</evidence>
<keyword evidence="5" id="KW-0677">Repeat</keyword>
<evidence type="ECO:0000256" key="3">
    <source>
        <dbReference type="ARBA" id="ARBA00022448"/>
    </source>
</evidence>
<keyword evidence="4 9" id="KW-0812">Transmembrane</keyword>
<comment type="subcellular location">
    <subcellularLocation>
        <location evidence="1">Peroxisome membrane</location>
        <topology evidence="1">Multi-pass membrane protein</topology>
    </subcellularLocation>
</comment>
<evidence type="ECO:0000256" key="9">
    <source>
        <dbReference type="PROSITE-ProRule" id="PRU00282"/>
    </source>
</evidence>
<keyword evidence="8" id="KW-0576">Peroxisome</keyword>
<organism evidence="12 13">
    <name type="scientific">Saccoglossus kowalevskii</name>
    <name type="common">Acorn worm</name>
    <dbReference type="NCBI Taxonomy" id="10224"/>
    <lineage>
        <taxon>Eukaryota</taxon>
        <taxon>Metazoa</taxon>
        <taxon>Hemichordata</taxon>
        <taxon>Enteropneusta</taxon>
        <taxon>Harrimaniidae</taxon>
        <taxon>Saccoglossus</taxon>
    </lineage>
</organism>
<reference evidence="13" key="1">
    <citation type="submission" date="2025-08" db="UniProtKB">
        <authorList>
            <consortium name="RefSeq"/>
        </authorList>
    </citation>
    <scope>IDENTIFICATION</scope>
    <source>
        <tissue evidence="13">Testes</tissue>
    </source>
</reference>
<keyword evidence="3 10" id="KW-0813">Transport</keyword>
<dbReference type="InterPro" id="IPR002067">
    <property type="entry name" value="MCP"/>
</dbReference>
<evidence type="ECO:0000256" key="1">
    <source>
        <dbReference type="ARBA" id="ARBA00004585"/>
    </source>
</evidence>
<dbReference type="PROSITE" id="PS50920">
    <property type="entry name" value="SOLCAR"/>
    <property type="match status" value="3"/>
</dbReference>
<feature type="transmembrane region" description="Helical" evidence="11">
    <location>
        <begin position="75"/>
        <end position="94"/>
    </location>
</feature>
<evidence type="ECO:0000256" key="11">
    <source>
        <dbReference type="SAM" id="Phobius"/>
    </source>
</evidence>
<feature type="transmembrane region" description="Helical" evidence="11">
    <location>
        <begin position="218"/>
        <end position="238"/>
    </location>
</feature>
<keyword evidence="12" id="KW-1185">Reference proteome</keyword>
<dbReference type="PANTHER" id="PTHR45939">
    <property type="entry name" value="PEROXISOMAL MEMBRANE PROTEIN PMP34-RELATED"/>
    <property type="match status" value="1"/>
</dbReference>
<evidence type="ECO:0000256" key="10">
    <source>
        <dbReference type="RuleBase" id="RU000488"/>
    </source>
</evidence>
<feature type="transmembrane region" description="Helical" evidence="11">
    <location>
        <begin position="18"/>
        <end position="38"/>
    </location>
</feature>
<evidence type="ECO:0000256" key="2">
    <source>
        <dbReference type="ARBA" id="ARBA00006375"/>
    </source>
</evidence>
<dbReference type="Pfam" id="PF00153">
    <property type="entry name" value="Mito_carr"/>
    <property type="match status" value="3"/>
</dbReference>
<dbReference type="GeneID" id="100368961"/>
<dbReference type="InterPro" id="IPR018108">
    <property type="entry name" value="MCP_transmembrane"/>
</dbReference>
<dbReference type="PRINTS" id="PR00926">
    <property type="entry name" value="MITOCARRIER"/>
</dbReference>
<evidence type="ECO:0000313" key="13">
    <source>
        <dbReference type="RefSeq" id="XP_002740530.1"/>
    </source>
</evidence>
<protein>
    <submittedName>
        <fullName evidence="13">Peroxisomal membrane protein PMP34-like</fullName>
    </submittedName>
</protein>
<dbReference type="InterPro" id="IPR052217">
    <property type="entry name" value="Mito/Peroxisomal_Carrier"/>
</dbReference>
<feature type="repeat" description="Solcar" evidence="9">
    <location>
        <begin position="15"/>
        <end position="100"/>
    </location>
</feature>
<proteinExistence type="inferred from homology"/>
<keyword evidence="6 11" id="KW-1133">Transmembrane helix</keyword>
<dbReference type="SUPFAM" id="SSF103506">
    <property type="entry name" value="Mitochondrial carrier"/>
    <property type="match status" value="1"/>
</dbReference>
<dbReference type="RefSeq" id="XP_002740530.1">
    <property type="nucleotide sequence ID" value="XM_002740484.2"/>
</dbReference>
<dbReference type="Gene3D" id="1.50.40.10">
    <property type="entry name" value="Mitochondrial carrier domain"/>
    <property type="match status" value="1"/>
</dbReference>